<name>A0ABY1KVB4_9FLAO</name>
<sequence>MKLKKKILCSVNDLRTIGNAFLLLVLLCSGQSLMAQTISITSSDNLAAETDGIPNGASFTISRSPNIFGVVNEVKYSVIGSTATAGVDYQVLSGNVTLNFLNASETVDVNIAQDDLVEGTETLVVTLTDGDGGTIDPNNNFVTINIGDDDQGTFTLERLDANAAEVEAPGAANWGQYVVKLDKANGTGAPITVPYSFIAASTATRNVDYAVRTVTNLTQGQLSFPAGVNQVNLFIDVIDDTDPEPSETAILRLGNPSNATLFSVNQPGNAGRTVTILDNDCVAGDTPPTINGARPTTFCNPPSTSVNLNTFVVGGAASAPAGSSLRWSTTANPTAVGNLLANAAVTASGTYYAVYWANDNSCYTASSDPVSITISTPPSPGTTTATTLCNNTDGDFGDTAVNLGTLITGEAPGTWSYSSGPETVQPVGGNDRVEFSGKTAGTYVYTYTTTGAIAPCENESTQVTITVEDCNKCAAKVAPAVNASIPTDFCDEITTSLTDYIQGNAPAGTVLRWATNAGNPVDTPVPPNRIANPLPGTYYAFYYDTALECAGPVRAISLVQNPTPEITDTEGDSRCGPGRVVLTATATEDATINWYASATGGSRLGTGASFAINNLTRTASYFVEAEANGCISERTEVIATVNPAVTAGSPEDASSCNDERYGSTTFDLDNTFSVIASAGTWAWSDGPVNVSPNADNVVDFQGVPSGTYVFTYTTTGAQAPCENETAQVSIAVSSCDTDDDGDGLLGGVEASLGTDPDNPDTDGDGINDGDEVGDDPTNPLDEDGDGIIDALDSNDLDSDLDGVVDQLDPGNDNPCIPDNSNGLCDTDGDGITDGQEEADGTNPLDACDPDINNGNCDPTPIDLEVVKTVDKAEAIAGDEVIFTITVNNLSNRIARNVTIGEMLEEGFDYKGHNTSEGSYLLTTGEWTIPEISEGGTATMTLTVEVLDGGPYTNRAELLQSFPVDDNPDNDTAEVTLNIDLPEGIDLVLEKFARIVKEDDTLGIQRPYRNLSRVNPLLGQEVIFTIRVTNESNEDAVSRIVVRDTVSFDENSGLVYISSTADKGEYIPETGIWSIPELIRNEVAVLEIRVALPIAGTFENTAEITRSSPAESEGNYDNNRATATVNVSERATAELGIVFNQFSPNNDGTNDVLKINRELESRLVDLVYDIKIFNRYGKVVFEGDQMTSDVIWDGTWKGKEAPDGTYFYVLNLTLEEEVEGFETTTTKKGWIQLIR</sequence>
<feature type="domain" description="DUF11" evidence="8">
    <location>
        <begin position="1012"/>
        <end position="1124"/>
    </location>
</feature>
<comment type="subcellular location">
    <subcellularLocation>
        <location evidence="1">Secreted</location>
    </subcellularLocation>
</comment>
<dbReference type="RefSeq" id="WP_076455770.1">
    <property type="nucleotide sequence ID" value="NZ_FTOB01000004.1"/>
</dbReference>
<dbReference type="InterPro" id="IPR059100">
    <property type="entry name" value="TSP3_bac"/>
</dbReference>
<reference evidence="11 12" key="1">
    <citation type="submission" date="2017-01" db="EMBL/GenBank/DDBJ databases">
        <authorList>
            <person name="Varghese N."/>
            <person name="Submissions S."/>
        </authorList>
    </citation>
    <scope>NUCLEOTIDE SEQUENCE [LARGE SCALE GENOMIC DNA]</scope>
    <source>
        <strain evidence="11 12">DSM 2061</strain>
    </source>
</reference>
<evidence type="ECO:0000256" key="2">
    <source>
        <dbReference type="ARBA" id="ARBA00022525"/>
    </source>
</evidence>
<dbReference type="InterPro" id="IPR047589">
    <property type="entry name" value="DUF11_rpt"/>
</dbReference>
<dbReference type="Gene3D" id="2.60.40.2030">
    <property type="match status" value="2"/>
</dbReference>
<dbReference type="NCBIfam" id="TIGR01451">
    <property type="entry name" value="B_ant_repeat"/>
    <property type="match status" value="2"/>
</dbReference>
<evidence type="ECO:0000313" key="12">
    <source>
        <dbReference type="Proteomes" id="UP000185728"/>
    </source>
</evidence>
<comment type="caution">
    <text evidence="11">The sequence shown here is derived from an EMBL/GenBank/DDBJ whole genome shotgun (WGS) entry which is preliminary data.</text>
</comment>
<feature type="domain" description="Calx-beta" evidence="9">
    <location>
        <begin position="58"/>
        <end position="145"/>
    </location>
</feature>
<dbReference type="InterPro" id="IPR003644">
    <property type="entry name" value="Calx_beta"/>
</dbReference>
<keyword evidence="3" id="KW-0732">Signal</keyword>
<dbReference type="Pfam" id="PF03160">
    <property type="entry name" value="Calx-beta"/>
    <property type="match status" value="2"/>
</dbReference>
<keyword evidence="4" id="KW-0677">Repeat</keyword>
<accession>A0ABY1KVB4</accession>
<dbReference type="NCBIfam" id="TIGR04131">
    <property type="entry name" value="Bac_Flav_CTERM"/>
    <property type="match status" value="1"/>
</dbReference>
<evidence type="ECO:0000259" key="9">
    <source>
        <dbReference type="Pfam" id="PF03160"/>
    </source>
</evidence>
<feature type="domain" description="Calx-beta" evidence="9">
    <location>
        <begin position="175"/>
        <end position="280"/>
    </location>
</feature>
<feature type="domain" description="Ig-like" evidence="10">
    <location>
        <begin position="564"/>
        <end position="643"/>
    </location>
</feature>
<evidence type="ECO:0000256" key="1">
    <source>
        <dbReference type="ARBA" id="ARBA00004613"/>
    </source>
</evidence>
<dbReference type="PANTHER" id="PTHR11878:SF65">
    <property type="entry name" value="NA_CA-EXCHANGE PROTEIN, ISOFORM G"/>
    <property type="match status" value="1"/>
</dbReference>
<evidence type="ECO:0000256" key="6">
    <source>
        <dbReference type="ARBA" id="ARBA00023065"/>
    </source>
</evidence>
<dbReference type="Gene3D" id="2.60.40.10">
    <property type="entry name" value="Immunoglobulins"/>
    <property type="match status" value="1"/>
</dbReference>
<dbReference type="InterPro" id="IPR013783">
    <property type="entry name" value="Ig-like_fold"/>
</dbReference>
<feature type="domain" description="DUF11" evidence="8">
    <location>
        <begin position="862"/>
        <end position="976"/>
    </location>
</feature>
<dbReference type="Proteomes" id="UP000185728">
    <property type="component" value="Unassembled WGS sequence"/>
</dbReference>
<dbReference type="InterPro" id="IPR001434">
    <property type="entry name" value="OmcB-like_DUF11"/>
</dbReference>
<dbReference type="InterPro" id="IPR026341">
    <property type="entry name" value="T9SS_type_B"/>
</dbReference>
<evidence type="ECO:0000313" key="11">
    <source>
        <dbReference type="EMBL" id="SIS82872.1"/>
    </source>
</evidence>
<dbReference type="PANTHER" id="PTHR11878">
    <property type="entry name" value="SODIUM/CALCIUM EXCHANGER"/>
    <property type="match status" value="1"/>
</dbReference>
<keyword evidence="5" id="KW-0106">Calcium</keyword>
<evidence type="ECO:0000256" key="5">
    <source>
        <dbReference type="ARBA" id="ARBA00022837"/>
    </source>
</evidence>
<evidence type="ECO:0000256" key="7">
    <source>
        <dbReference type="SAM" id="MobiDB-lite"/>
    </source>
</evidence>
<keyword evidence="6" id="KW-0813">Transport</keyword>
<proteinExistence type="predicted"/>
<feature type="compositionally biased region" description="Acidic residues" evidence="7">
    <location>
        <begin position="826"/>
        <end position="839"/>
    </location>
</feature>
<feature type="region of interest" description="Disordered" evidence="7">
    <location>
        <begin position="740"/>
        <end position="846"/>
    </location>
</feature>
<evidence type="ECO:0000256" key="3">
    <source>
        <dbReference type="ARBA" id="ARBA00022729"/>
    </source>
</evidence>
<dbReference type="Pfam" id="PF13585">
    <property type="entry name" value="CHU_C"/>
    <property type="match status" value="1"/>
</dbReference>
<feature type="compositionally biased region" description="Acidic residues" evidence="7">
    <location>
        <begin position="757"/>
        <end position="802"/>
    </location>
</feature>
<evidence type="ECO:0000259" key="10">
    <source>
        <dbReference type="Pfam" id="PF19081"/>
    </source>
</evidence>
<dbReference type="EMBL" id="FTOB01000004">
    <property type="protein sequence ID" value="SIS82872.1"/>
    <property type="molecule type" value="Genomic_DNA"/>
</dbReference>
<dbReference type="InterPro" id="IPR038081">
    <property type="entry name" value="CalX-like_sf"/>
</dbReference>
<keyword evidence="2" id="KW-0964">Secreted</keyword>
<dbReference type="Pfam" id="PF01345">
    <property type="entry name" value="DUF11"/>
    <property type="match status" value="2"/>
</dbReference>
<evidence type="ECO:0000256" key="4">
    <source>
        <dbReference type="ARBA" id="ARBA00022737"/>
    </source>
</evidence>
<organism evidence="11 12">
    <name type="scientific">Zobellia uliginosa</name>
    <dbReference type="NCBI Taxonomy" id="143224"/>
    <lineage>
        <taxon>Bacteria</taxon>
        <taxon>Pseudomonadati</taxon>
        <taxon>Bacteroidota</taxon>
        <taxon>Flavobacteriia</taxon>
        <taxon>Flavobacteriales</taxon>
        <taxon>Flavobacteriaceae</taxon>
        <taxon>Zobellia</taxon>
    </lineage>
</organism>
<dbReference type="InterPro" id="IPR044023">
    <property type="entry name" value="Ig_7"/>
</dbReference>
<keyword evidence="12" id="KW-1185">Reference proteome</keyword>
<evidence type="ECO:0000259" key="8">
    <source>
        <dbReference type="Pfam" id="PF01345"/>
    </source>
</evidence>
<dbReference type="InterPro" id="IPR051171">
    <property type="entry name" value="CaCA"/>
</dbReference>
<gene>
    <name evidence="11" type="ORF">SAMN05421766_104213</name>
</gene>
<keyword evidence="6" id="KW-0406">Ion transport</keyword>
<protein>
    <submittedName>
        <fullName evidence="11">Conserved repeat domain-containing protein/gliding motility-associated C-terminal domain-containing protein</fullName>
    </submittedName>
</protein>
<dbReference type="Pfam" id="PF18884">
    <property type="entry name" value="TSP3_bac"/>
    <property type="match status" value="3"/>
</dbReference>
<dbReference type="Pfam" id="PF19081">
    <property type="entry name" value="Ig_7"/>
    <property type="match status" value="1"/>
</dbReference>
<dbReference type="SUPFAM" id="SSF141072">
    <property type="entry name" value="CalX-like"/>
    <property type="match status" value="2"/>
</dbReference>